<gene>
    <name evidence="2" type="ORF">SAMN05421757_102630</name>
</gene>
<dbReference type="PANTHER" id="PTHR21366">
    <property type="entry name" value="GLYOXALASE FAMILY PROTEIN"/>
    <property type="match status" value="1"/>
</dbReference>
<name>A0A239FEH1_9RHOB</name>
<keyword evidence="2" id="KW-0223">Dioxygenase</keyword>
<dbReference type="Gene3D" id="3.10.180.10">
    <property type="entry name" value="2,3-Dihydroxybiphenyl 1,2-Dioxygenase, domain 1"/>
    <property type="match status" value="1"/>
</dbReference>
<dbReference type="Proteomes" id="UP000198426">
    <property type="component" value="Unassembled WGS sequence"/>
</dbReference>
<proteinExistence type="predicted"/>
<dbReference type="PROSITE" id="PS51819">
    <property type="entry name" value="VOC"/>
    <property type="match status" value="1"/>
</dbReference>
<dbReference type="InterPro" id="IPR037523">
    <property type="entry name" value="VOC_core"/>
</dbReference>
<dbReference type="InterPro" id="IPR004360">
    <property type="entry name" value="Glyas_Fos-R_dOase_dom"/>
</dbReference>
<evidence type="ECO:0000313" key="2">
    <source>
        <dbReference type="EMBL" id="SNS55151.1"/>
    </source>
</evidence>
<protein>
    <submittedName>
        <fullName evidence="2">Catechol 2,3-dioxygenase</fullName>
    </submittedName>
</protein>
<evidence type="ECO:0000313" key="3">
    <source>
        <dbReference type="Proteomes" id="UP000198426"/>
    </source>
</evidence>
<dbReference type="RefSeq" id="WP_089232346.1">
    <property type="nucleotide sequence ID" value="NZ_FZOY01000002.1"/>
</dbReference>
<feature type="domain" description="VOC" evidence="1">
    <location>
        <begin position="9"/>
        <end position="134"/>
    </location>
</feature>
<dbReference type="EMBL" id="FZOY01000002">
    <property type="protein sequence ID" value="SNS55151.1"/>
    <property type="molecule type" value="Genomic_DNA"/>
</dbReference>
<dbReference type="Pfam" id="PF00903">
    <property type="entry name" value="Glyoxalase"/>
    <property type="match status" value="1"/>
</dbReference>
<dbReference type="PANTHER" id="PTHR21366:SF22">
    <property type="entry name" value="VOC DOMAIN-CONTAINING PROTEIN"/>
    <property type="match status" value="1"/>
</dbReference>
<organism evidence="2 3">
    <name type="scientific">Tropicimonas sediminicola</name>
    <dbReference type="NCBI Taxonomy" id="1031541"/>
    <lineage>
        <taxon>Bacteria</taxon>
        <taxon>Pseudomonadati</taxon>
        <taxon>Pseudomonadota</taxon>
        <taxon>Alphaproteobacteria</taxon>
        <taxon>Rhodobacterales</taxon>
        <taxon>Roseobacteraceae</taxon>
        <taxon>Tropicimonas</taxon>
    </lineage>
</organism>
<keyword evidence="2" id="KW-0560">Oxidoreductase</keyword>
<accession>A0A239FEH1</accession>
<evidence type="ECO:0000259" key="1">
    <source>
        <dbReference type="PROSITE" id="PS51819"/>
    </source>
</evidence>
<sequence length="140" mass="14651">MTGIAAISGVLESAVYVDDLDAAEAFYGETLGLPRIVRVDGRHVFFRCGAGVVLIFIPEVTRVPPAEGALPVPPHGAAGAGHICFAVASSDMDAMRAGLETAGIEIEADFAWPNGARSIYVRDPAGNSVEFAEPHLWGDT</sequence>
<dbReference type="InterPro" id="IPR029068">
    <property type="entry name" value="Glyas_Bleomycin-R_OHBP_Dase"/>
</dbReference>
<keyword evidence="3" id="KW-1185">Reference proteome</keyword>
<reference evidence="2 3" key="1">
    <citation type="submission" date="2017-06" db="EMBL/GenBank/DDBJ databases">
        <authorList>
            <person name="Kim H.J."/>
            <person name="Triplett B.A."/>
        </authorList>
    </citation>
    <scope>NUCLEOTIDE SEQUENCE [LARGE SCALE GENOMIC DNA]</scope>
    <source>
        <strain evidence="2 3">DSM 29339</strain>
    </source>
</reference>
<dbReference type="OrthoDB" id="9812656at2"/>
<dbReference type="GO" id="GO:0051213">
    <property type="term" value="F:dioxygenase activity"/>
    <property type="evidence" value="ECO:0007669"/>
    <property type="project" value="UniProtKB-KW"/>
</dbReference>
<dbReference type="AlphaFoldDB" id="A0A239FEH1"/>
<dbReference type="InterPro" id="IPR050383">
    <property type="entry name" value="GlyoxalaseI/FosfomycinResist"/>
</dbReference>
<dbReference type="SUPFAM" id="SSF54593">
    <property type="entry name" value="Glyoxalase/Bleomycin resistance protein/Dihydroxybiphenyl dioxygenase"/>
    <property type="match status" value="1"/>
</dbReference>